<dbReference type="KEGG" id="dpx:DAPPUDRAFT_242570"/>
<gene>
    <name evidence="1" type="ORF">DAPPUDRAFT_242570</name>
</gene>
<dbReference type="InParanoid" id="E9GGZ5"/>
<name>E9GGZ5_DAPPU</name>
<organism evidence="1 2">
    <name type="scientific">Daphnia pulex</name>
    <name type="common">Water flea</name>
    <dbReference type="NCBI Taxonomy" id="6669"/>
    <lineage>
        <taxon>Eukaryota</taxon>
        <taxon>Metazoa</taxon>
        <taxon>Ecdysozoa</taxon>
        <taxon>Arthropoda</taxon>
        <taxon>Crustacea</taxon>
        <taxon>Branchiopoda</taxon>
        <taxon>Diplostraca</taxon>
        <taxon>Cladocera</taxon>
        <taxon>Anomopoda</taxon>
        <taxon>Daphniidae</taxon>
        <taxon>Daphnia</taxon>
    </lineage>
</organism>
<dbReference type="EMBL" id="GL732544">
    <property type="protein sequence ID" value="EFX81113.1"/>
    <property type="molecule type" value="Genomic_DNA"/>
</dbReference>
<dbReference type="Proteomes" id="UP000000305">
    <property type="component" value="Unassembled WGS sequence"/>
</dbReference>
<evidence type="ECO:0000313" key="1">
    <source>
        <dbReference type="EMBL" id="EFX81113.1"/>
    </source>
</evidence>
<keyword evidence="2" id="KW-1185">Reference proteome</keyword>
<sequence>MADLLSRPLSKRPRDTESDIIPVILKVIDDEPNFKQMVIAAREAFSKAIVASHGERRDSLVLLGGDIKITPSVKPNNPST</sequence>
<protein>
    <submittedName>
        <fullName evidence="1">Uncharacterized protein</fullName>
    </submittedName>
</protein>
<evidence type="ECO:0000313" key="2">
    <source>
        <dbReference type="Proteomes" id="UP000000305"/>
    </source>
</evidence>
<proteinExistence type="predicted"/>
<dbReference type="HOGENOM" id="CLU_2592193_0_0_1"/>
<accession>E9GGZ5</accession>
<dbReference type="AlphaFoldDB" id="E9GGZ5"/>
<dbReference type="PhylomeDB" id="E9GGZ5"/>
<reference evidence="1 2" key="1">
    <citation type="journal article" date="2011" name="Science">
        <title>The ecoresponsive genome of Daphnia pulex.</title>
        <authorList>
            <person name="Colbourne J.K."/>
            <person name="Pfrender M.E."/>
            <person name="Gilbert D."/>
            <person name="Thomas W.K."/>
            <person name="Tucker A."/>
            <person name="Oakley T.H."/>
            <person name="Tokishita S."/>
            <person name="Aerts A."/>
            <person name="Arnold G.J."/>
            <person name="Basu M.K."/>
            <person name="Bauer D.J."/>
            <person name="Caceres C.E."/>
            <person name="Carmel L."/>
            <person name="Casola C."/>
            <person name="Choi J.H."/>
            <person name="Detter J.C."/>
            <person name="Dong Q."/>
            <person name="Dusheyko S."/>
            <person name="Eads B.D."/>
            <person name="Frohlich T."/>
            <person name="Geiler-Samerotte K.A."/>
            <person name="Gerlach D."/>
            <person name="Hatcher P."/>
            <person name="Jogdeo S."/>
            <person name="Krijgsveld J."/>
            <person name="Kriventseva E.V."/>
            <person name="Kultz D."/>
            <person name="Laforsch C."/>
            <person name="Lindquist E."/>
            <person name="Lopez J."/>
            <person name="Manak J.R."/>
            <person name="Muller J."/>
            <person name="Pangilinan J."/>
            <person name="Patwardhan R.P."/>
            <person name="Pitluck S."/>
            <person name="Pritham E.J."/>
            <person name="Rechtsteiner A."/>
            <person name="Rho M."/>
            <person name="Rogozin I.B."/>
            <person name="Sakarya O."/>
            <person name="Salamov A."/>
            <person name="Schaack S."/>
            <person name="Shapiro H."/>
            <person name="Shiga Y."/>
            <person name="Skalitzky C."/>
            <person name="Smith Z."/>
            <person name="Souvorov A."/>
            <person name="Sung W."/>
            <person name="Tang Z."/>
            <person name="Tsuchiya D."/>
            <person name="Tu H."/>
            <person name="Vos H."/>
            <person name="Wang M."/>
            <person name="Wolf Y.I."/>
            <person name="Yamagata H."/>
            <person name="Yamada T."/>
            <person name="Ye Y."/>
            <person name="Shaw J.R."/>
            <person name="Andrews J."/>
            <person name="Crease T.J."/>
            <person name="Tang H."/>
            <person name="Lucas S.M."/>
            <person name="Robertson H.M."/>
            <person name="Bork P."/>
            <person name="Koonin E.V."/>
            <person name="Zdobnov E.M."/>
            <person name="Grigoriev I.V."/>
            <person name="Lynch M."/>
            <person name="Boore J.L."/>
        </authorList>
    </citation>
    <scope>NUCLEOTIDE SEQUENCE [LARGE SCALE GENOMIC DNA]</scope>
</reference>